<organism evidence="1 2">
    <name type="scientific">Trichonephila clavipes</name>
    <name type="common">Golden silk orbweaver</name>
    <name type="synonym">Nephila clavipes</name>
    <dbReference type="NCBI Taxonomy" id="2585209"/>
    <lineage>
        <taxon>Eukaryota</taxon>
        <taxon>Metazoa</taxon>
        <taxon>Ecdysozoa</taxon>
        <taxon>Arthropoda</taxon>
        <taxon>Chelicerata</taxon>
        <taxon>Arachnida</taxon>
        <taxon>Araneae</taxon>
        <taxon>Araneomorphae</taxon>
        <taxon>Entelegynae</taxon>
        <taxon>Araneoidea</taxon>
        <taxon>Nephilidae</taxon>
        <taxon>Trichonephila</taxon>
    </lineage>
</organism>
<comment type="caution">
    <text evidence="1">The sequence shown here is derived from an EMBL/GenBank/DDBJ whole genome shotgun (WGS) entry which is preliminary data.</text>
</comment>
<dbReference type="EMBL" id="BMAU01021244">
    <property type="protein sequence ID" value="GFY04364.1"/>
    <property type="molecule type" value="Genomic_DNA"/>
</dbReference>
<protein>
    <submittedName>
        <fullName evidence="1">Uncharacterized protein</fullName>
    </submittedName>
</protein>
<reference evidence="1" key="1">
    <citation type="submission" date="2020-08" db="EMBL/GenBank/DDBJ databases">
        <title>Multicomponent nature underlies the extraordinary mechanical properties of spider dragline silk.</title>
        <authorList>
            <person name="Kono N."/>
            <person name="Nakamura H."/>
            <person name="Mori M."/>
            <person name="Yoshida Y."/>
            <person name="Ohtoshi R."/>
            <person name="Malay A.D."/>
            <person name="Moran D.A.P."/>
            <person name="Tomita M."/>
            <person name="Numata K."/>
            <person name="Arakawa K."/>
        </authorList>
    </citation>
    <scope>NUCLEOTIDE SEQUENCE</scope>
</reference>
<evidence type="ECO:0000313" key="2">
    <source>
        <dbReference type="Proteomes" id="UP000887159"/>
    </source>
</evidence>
<accession>A0A8X6S029</accession>
<name>A0A8X6S029_TRICX</name>
<keyword evidence="2" id="KW-1185">Reference proteome</keyword>
<dbReference type="AlphaFoldDB" id="A0A8X6S029"/>
<gene>
    <name evidence="1" type="ORF">TNCV_4414521</name>
</gene>
<proteinExistence type="predicted"/>
<dbReference type="Proteomes" id="UP000887159">
    <property type="component" value="Unassembled WGS sequence"/>
</dbReference>
<evidence type="ECO:0000313" key="1">
    <source>
        <dbReference type="EMBL" id="GFY04364.1"/>
    </source>
</evidence>
<sequence length="135" mass="15120">MSFVRNGFVHCDNPHRPISVPNKSRSGKKIVQLGHEKSTTLRFKKTETLKPLPKETLSVFVADTPSVYIRNCVHSRTLFTQEDVRTFLLSHFQASEKGLCPIIAGKYLSPYSPAHVLTKGGLTVTRAETVPIVWT</sequence>